<organism evidence="2 3">
    <name type="scientific">Pontibacter aydingkolensis</name>
    <dbReference type="NCBI Taxonomy" id="1911536"/>
    <lineage>
        <taxon>Bacteria</taxon>
        <taxon>Pseudomonadati</taxon>
        <taxon>Bacteroidota</taxon>
        <taxon>Cytophagia</taxon>
        <taxon>Cytophagales</taxon>
        <taxon>Hymenobacteraceae</taxon>
        <taxon>Pontibacter</taxon>
    </lineage>
</organism>
<evidence type="ECO:0000313" key="3">
    <source>
        <dbReference type="Proteomes" id="UP000813018"/>
    </source>
</evidence>
<dbReference type="NCBIfam" id="NF033516">
    <property type="entry name" value="transpos_IS3"/>
    <property type="match status" value="1"/>
</dbReference>
<reference evidence="2 3" key="1">
    <citation type="journal article" date="2016" name="Int. J. Syst. Evol. Microbiol.">
        <title>Pontibacter aydingkolensis sp. nov., isolated from soil of a salt lake.</title>
        <authorList>
            <person name="Osman G."/>
            <person name="Zhang T."/>
            <person name="Lou K."/>
            <person name="Gao Y."/>
            <person name="Chang W."/>
            <person name="Lin Q."/>
            <person name="Yang H.M."/>
            <person name="Huo X.D."/>
            <person name="Wang N."/>
        </authorList>
    </citation>
    <scope>NUCLEOTIDE SEQUENCE [LARGE SCALE GENOMIC DNA]</scope>
    <source>
        <strain evidence="2 3">KACC 19255</strain>
    </source>
</reference>
<feature type="non-terminal residue" evidence="2">
    <location>
        <position position="1"/>
    </location>
</feature>
<dbReference type="Pfam" id="PF13333">
    <property type="entry name" value="rve_2"/>
    <property type="match status" value="1"/>
</dbReference>
<comment type="caution">
    <text evidence="2">The sequence shown here is derived from an EMBL/GenBank/DDBJ whole genome shotgun (WGS) entry which is preliminary data.</text>
</comment>
<dbReference type="InterPro" id="IPR001584">
    <property type="entry name" value="Integrase_cat-core"/>
</dbReference>
<dbReference type="PANTHER" id="PTHR46889:SF4">
    <property type="entry name" value="TRANSPOSASE INSO FOR INSERTION SEQUENCE ELEMENT IS911B-RELATED"/>
    <property type="match status" value="1"/>
</dbReference>
<dbReference type="SUPFAM" id="SSF53098">
    <property type="entry name" value="Ribonuclease H-like"/>
    <property type="match status" value="1"/>
</dbReference>
<dbReference type="InterPro" id="IPR048020">
    <property type="entry name" value="Transpos_IS3"/>
</dbReference>
<evidence type="ECO:0000313" key="2">
    <source>
        <dbReference type="EMBL" id="MBW7465435.1"/>
    </source>
</evidence>
<dbReference type="Pfam" id="PF00665">
    <property type="entry name" value="rve"/>
    <property type="match status" value="1"/>
</dbReference>
<name>A0ABS7CNK1_9BACT</name>
<dbReference type="RefSeq" id="WP_219875290.1">
    <property type="nucleotide sequence ID" value="NZ_JAHYXK010000001.1"/>
</dbReference>
<feature type="domain" description="Integrase catalytic" evidence="1">
    <location>
        <begin position="41"/>
        <end position="209"/>
    </location>
</feature>
<dbReference type="InterPro" id="IPR050900">
    <property type="entry name" value="Transposase_IS3/IS150/IS904"/>
</dbReference>
<dbReference type="PANTHER" id="PTHR46889">
    <property type="entry name" value="TRANSPOSASE INSF FOR INSERTION SEQUENCE IS3B-RELATED"/>
    <property type="match status" value="1"/>
</dbReference>
<dbReference type="Gene3D" id="3.30.420.10">
    <property type="entry name" value="Ribonuclease H-like superfamily/Ribonuclease H"/>
    <property type="match status" value="1"/>
</dbReference>
<dbReference type="InterPro" id="IPR036397">
    <property type="entry name" value="RNaseH_sf"/>
</dbReference>
<proteinExistence type="predicted"/>
<dbReference type="Proteomes" id="UP000813018">
    <property type="component" value="Unassembled WGS sequence"/>
</dbReference>
<sequence>SRPRVARLMKQACIRAKAAKRFRATTDSKHSFAVSEDLLRRNFSPAATGQAWVSDITYIRTLTGWLYLTVVLDLADRKVIGWALSASMKARDASVAALKMAVGNRPVLQELVFHSDRGVQYACDEFRKELEACPLIRQSMSRRANCWDNAVAESFFKSLKTEGVYGNRFENQKAAAVEIFEYIEIFYNRERLHSSLGYRTPKQMEEKLNRKPLAA</sequence>
<gene>
    <name evidence="2" type="ORF">K0O23_00005</name>
</gene>
<dbReference type="InterPro" id="IPR012337">
    <property type="entry name" value="RNaseH-like_sf"/>
</dbReference>
<evidence type="ECO:0000259" key="1">
    <source>
        <dbReference type="PROSITE" id="PS50994"/>
    </source>
</evidence>
<dbReference type="PROSITE" id="PS50994">
    <property type="entry name" value="INTEGRASE"/>
    <property type="match status" value="1"/>
</dbReference>
<protein>
    <submittedName>
        <fullName evidence="2">IS3 family transposase</fullName>
    </submittedName>
</protein>
<accession>A0ABS7CNK1</accession>
<dbReference type="EMBL" id="JAHYXK010000001">
    <property type="protein sequence ID" value="MBW7465435.1"/>
    <property type="molecule type" value="Genomic_DNA"/>
</dbReference>
<keyword evidence="3" id="KW-1185">Reference proteome</keyword>